<keyword evidence="11" id="KW-0066">ATP synthesis</keyword>
<keyword evidence="10 15" id="KW-0472">Membrane</keyword>
<sequence>MPQLNPAPWFTILIFSWLIFLTVLPPKIMAHSYPNVLTHQNTKKTKTEAWPWPWH</sequence>
<evidence type="ECO:0000256" key="13">
    <source>
        <dbReference type="ARBA" id="ARBA00064647"/>
    </source>
</evidence>
<keyword evidence="7 15" id="KW-1133">Transmembrane helix</keyword>
<keyword evidence="8 14" id="KW-0406">Ion transport</keyword>
<geneLocation type="mitochondrion" evidence="16"/>
<dbReference type="InterPro" id="IPR050635">
    <property type="entry name" value="ATPase_protein_8"/>
</dbReference>
<keyword evidence="4 14" id="KW-0138">CF(0)</keyword>
<evidence type="ECO:0000256" key="1">
    <source>
        <dbReference type="ARBA" id="ARBA00004304"/>
    </source>
</evidence>
<dbReference type="EMBL" id="AP006806">
    <property type="protein sequence ID" value="BAH97796.1"/>
    <property type="molecule type" value="Genomic_DNA"/>
</dbReference>
<evidence type="ECO:0000256" key="10">
    <source>
        <dbReference type="ARBA" id="ARBA00023136"/>
    </source>
</evidence>
<evidence type="ECO:0000256" key="5">
    <source>
        <dbReference type="ARBA" id="ARBA00022692"/>
    </source>
</evidence>
<evidence type="ECO:0000256" key="15">
    <source>
        <dbReference type="SAM" id="Phobius"/>
    </source>
</evidence>
<dbReference type="Pfam" id="PF00895">
    <property type="entry name" value="ATP-synt_8"/>
    <property type="match status" value="1"/>
</dbReference>
<evidence type="ECO:0000256" key="4">
    <source>
        <dbReference type="ARBA" id="ARBA00022547"/>
    </source>
</evidence>
<accession>C7IW42</accession>
<evidence type="ECO:0000256" key="3">
    <source>
        <dbReference type="ARBA" id="ARBA00022448"/>
    </source>
</evidence>
<evidence type="ECO:0000256" key="11">
    <source>
        <dbReference type="ARBA" id="ARBA00023310"/>
    </source>
</evidence>
<keyword evidence="6 14" id="KW-0375">Hydrogen ion transport</keyword>
<name>C7IW42_TOXCH</name>
<comment type="function">
    <text evidence="12">Subunit 8, of the mitochondrial membrane ATP synthase complex (F(1)F(0) ATP synthase or Complex V) that produces ATP from ADP in the presence of a proton gradient across the membrane which is generated by electron transport complexes of the respiratory chain. ATP synthase complex consist of a soluble F(1) head domain - the catalytic core - and a membrane F(1) domain - the membrane proton channel. These two domains are linked by a central stalk rotating inside the F(1) region and a stationary peripheral stalk. During catalysis, ATP synthesis in the catalytic domain of F(1) is coupled via a rotary mechanism of the central stalk subunits to proton translocation. In vivo, can only synthesize ATP although its ATP hydrolase activity can be activated artificially in vitro. Part of the complex F(0) domain.</text>
</comment>
<evidence type="ECO:0000256" key="12">
    <source>
        <dbReference type="ARBA" id="ARBA00053067"/>
    </source>
</evidence>
<evidence type="ECO:0000256" key="14">
    <source>
        <dbReference type="RuleBase" id="RU003661"/>
    </source>
</evidence>
<keyword evidence="9 14" id="KW-0496">Mitochondrion</keyword>
<evidence type="ECO:0000256" key="9">
    <source>
        <dbReference type="ARBA" id="ARBA00023128"/>
    </source>
</evidence>
<evidence type="ECO:0000313" key="16">
    <source>
        <dbReference type="EMBL" id="BAH97796.1"/>
    </source>
</evidence>
<keyword evidence="3 14" id="KW-0813">Transport</keyword>
<dbReference type="InterPro" id="IPR001421">
    <property type="entry name" value="ATP8_metazoa"/>
</dbReference>
<comment type="subcellular location">
    <subcellularLocation>
        <location evidence="1 14">Mitochondrion membrane</location>
        <topology evidence="1 14">Single-pass membrane protein</topology>
    </subcellularLocation>
</comment>
<dbReference type="SMR" id="C7IW42"/>
<protein>
    <recommendedName>
        <fullName evidence="14">ATP synthase complex subunit 8</fullName>
    </recommendedName>
</protein>
<dbReference type="GO" id="GO:0015986">
    <property type="term" value="P:proton motive force-driven ATP synthesis"/>
    <property type="evidence" value="ECO:0007669"/>
    <property type="project" value="InterPro"/>
</dbReference>
<feature type="transmembrane region" description="Helical" evidence="15">
    <location>
        <begin position="6"/>
        <end position="24"/>
    </location>
</feature>
<comment type="similarity">
    <text evidence="2 14">Belongs to the ATPase protein 8 family.</text>
</comment>
<dbReference type="AlphaFoldDB" id="C7IW42"/>
<comment type="subunit">
    <text evidence="13">Component of the ATP synthase complex composed at least of ATP5F1A/subunit alpha, ATP5F1B/subunit beta, ATP5MC1/subunit c (homooctomer), MT-ATP6/subunit a, MT-ATP8/subunit 8, ATP5ME/subunit e, ATP5MF/subunit f, ATP5MG/subunit g, ATP5MK/subunit k, ATP5MJ/subunit j, ATP5F1C/subunit gamma, ATP5F1D/subunit delta, ATP5F1E/subunit epsilon, ATP5PF/subunit F6, ATP5PB/subunit b, ATP5PD/subunit d, ATP5PO/subunit OSCP. ATP synthase complex consists of a soluble F(1) head domain (subunits alpha(3) and beta(3)) - the catalytic core - and a membrane F(0) domain - the membrane proton channel (subunits c, a, 8, e, f, g, k and j). These two domains are linked by a central stalk (subunits gamma, delta, and epsilon) rotating inside the F1 region and a stationary peripheral stalk (subunits F6, b, d, and OSCP).</text>
</comment>
<dbReference type="PANTHER" id="PTHR39937">
    <property type="entry name" value="ATP SYNTHASE PROTEIN 8"/>
    <property type="match status" value="1"/>
</dbReference>
<evidence type="ECO:0000256" key="8">
    <source>
        <dbReference type="ARBA" id="ARBA00023065"/>
    </source>
</evidence>
<dbReference type="GO" id="GO:0045259">
    <property type="term" value="C:proton-transporting ATP synthase complex"/>
    <property type="evidence" value="ECO:0007669"/>
    <property type="project" value="UniProtKB-KW"/>
</dbReference>
<organism evidence="16">
    <name type="scientific">Toxotes chatareus</name>
    <name type="common">Spotted archerfish</name>
    <name type="synonym">Coius chatareus</name>
    <dbReference type="NCBI Taxonomy" id="270537"/>
    <lineage>
        <taxon>Eukaryota</taxon>
        <taxon>Metazoa</taxon>
        <taxon>Chordata</taxon>
        <taxon>Craniata</taxon>
        <taxon>Vertebrata</taxon>
        <taxon>Euteleostomi</taxon>
        <taxon>Actinopterygii</taxon>
        <taxon>Neopterygii</taxon>
        <taxon>Teleostei</taxon>
        <taxon>Neoteleostei</taxon>
        <taxon>Acanthomorphata</taxon>
        <taxon>Carangaria</taxon>
        <taxon>Carangaria incertae sedis</taxon>
        <taxon>Toxotidae</taxon>
        <taxon>Toxotes</taxon>
    </lineage>
</organism>
<dbReference type="PANTHER" id="PTHR39937:SF1">
    <property type="entry name" value="ATP SYNTHASE PROTEIN 8"/>
    <property type="match status" value="1"/>
</dbReference>
<evidence type="ECO:0000256" key="2">
    <source>
        <dbReference type="ARBA" id="ARBA00008892"/>
    </source>
</evidence>
<evidence type="ECO:0000256" key="7">
    <source>
        <dbReference type="ARBA" id="ARBA00022989"/>
    </source>
</evidence>
<evidence type="ECO:0000256" key="6">
    <source>
        <dbReference type="ARBA" id="ARBA00022781"/>
    </source>
</evidence>
<gene>
    <name evidence="16" type="primary">ATPase8</name>
</gene>
<dbReference type="GO" id="GO:0031966">
    <property type="term" value="C:mitochondrial membrane"/>
    <property type="evidence" value="ECO:0007669"/>
    <property type="project" value="UniProtKB-SubCell"/>
</dbReference>
<reference evidence="16" key="1">
    <citation type="journal article" date="2009" name="Mol. Phylogenet. Evol.">
        <title>Mitogenomic evaluation of the unique facial nerve pattern as a phylogenetic marker within the percifom fishes (Teleostei: Percomorpha).</title>
        <authorList>
            <person name="Yagishita N."/>
            <person name="Miya M."/>
            <person name="Yamanoue Y."/>
            <person name="Shirai S.M."/>
            <person name="Nakayama K."/>
            <person name="Suzuki N."/>
            <person name="Satoh T.P."/>
            <person name="Mabuchi K."/>
            <person name="Nishida M."/>
            <person name="Nakabo T."/>
        </authorList>
    </citation>
    <scope>NUCLEOTIDE SEQUENCE</scope>
</reference>
<dbReference type="GO" id="GO:0015078">
    <property type="term" value="F:proton transmembrane transporter activity"/>
    <property type="evidence" value="ECO:0007669"/>
    <property type="project" value="InterPro"/>
</dbReference>
<keyword evidence="5 14" id="KW-0812">Transmembrane</keyword>
<proteinExistence type="inferred from homology"/>